<reference evidence="1" key="1">
    <citation type="submission" date="2021-05" db="EMBL/GenBank/DDBJ databases">
        <authorList>
            <person name="Scholz U."/>
            <person name="Mascher M."/>
            <person name="Fiebig A."/>
        </authorList>
    </citation>
    <scope>NUCLEOTIDE SEQUENCE [LARGE SCALE GENOMIC DNA]</scope>
</reference>
<dbReference type="Proteomes" id="UP001732700">
    <property type="component" value="Chromosome 4A"/>
</dbReference>
<protein>
    <submittedName>
        <fullName evidence="1">Uncharacterized protein</fullName>
    </submittedName>
</protein>
<dbReference type="EnsemblPlants" id="AVESA.00010b.r2.4AG0613200.2">
    <property type="protein sequence ID" value="AVESA.00010b.r2.4AG0613200.2.CDS"/>
    <property type="gene ID" value="AVESA.00010b.r2.4AG0613200"/>
</dbReference>
<accession>A0ACD5WCF7</accession>
<reference evidence="1" key="2">
    <citation type="submission" date="2025-09" db="UniProtKB">
        <authorList>
            <consortium name="EnsemblPlants"/>
        </authorList>
    </citation>
    <scope>IDENTIFICATION</scope>
</reference>
<proteinExistence type="predicted"/>
<evidence type="ECO:0000313" key="2">
    <source>
        <dbReference type="Proteomes" id="UP001732700"/>
    </source>
</evidence>
<evidence type="ECO:0000313" key="1">
    <source>
        <dbReference type="EnsemblPlants" id="AVESA.00010b.r2.4AG0613200.2.CDS"/>
    </source>
</evidence>
<name>A0ACD5WCF7_AVESA</name>
<sequence>MPPKRACRLALLLAAAAAYLLFLLFLELPTVSVSPVATHRPHRRELEAASLPSPSSASPLRPHTRTFPTPAPPRRSRLALSSIRFPGRSNSSSSIESSAASAFAAAGPLLPQLLSTPPAAASAPSPSPSSPSASSCPATVSVPTARLASSTPVAVELPCGMAVGSRVTVVARPRTRREGAASQFMVELLGTKAVQGEEPPRILHFNPRITGDFSGRPVVELNTCYRMQWAQPQRCEGWASRPDEEKVDGELKCEKWTRDDGAKSEESKVNWWLGSLIGKPDKDSVDGAYPFAEGKQFVLTITAGLEGYHVSVDDRHVASFPYRTGYNLEDATGLSLNGELDIESIAATHLPKSHPSFDPQRYLEMSEQWKAPPLPTEPVELFIGILSAANHFAERMAARKSWMIATRKSSNSVAWFFVALNGKKEVNEELKKEAEFFGDIVLVPFMDSYDLVVLKTIAIAEYGVRVVPAKYIMKCDDDTFVRIDSVLDQVKKVPAGGSMYVGNINYYHRPLRSGKWAVTYEEWEEEAYPPYANGPGYVISSDIAQYIVSEFDNQTLRVSYYHPLSVNIENVCFICLKPNERMCSPCLPQLFKMEDVSMGMWVEKFSRTRRPVEYLHDFKFYQSGCFDGYYTAHYQSPQHMICLWRKLQSGSTQCCNAR</sequence>
<keyword evidence="2" id="KW-1185">Reference proteome</keyword>
<organism evidence="1 2">
    <name type="scientific">Avena sativa</name>
    <name type="common">Oat</name>
    <dbReference type="NCBI Taxonomy" id="4498"/>
    <lineage>
        <taxon>Eukaryota</taxon>
        <taxon>Viridiplantae</taxon>
        <taxon>Streptophyta</taxon>
        <taxon>Embryophyta</taxon>
        <taxon>Tracheophyta</taxon>
        <taxon>Spermatophyta</taxon>
        <taxon>Magnoliopsida</taxon>
        <taxon>Liliopsida</taxon>
        <taxon>Poales</taxon>
        <taxon>Poaceae</taxon>
        <taxon>BOP clade</taxon>
        <taxon>Pooideae</taxon>
        <taxon>Poodae</taxon>
        <taxon>Poeae</taxon>
        <taxon>Poeae Chloroplast Group 1 (Aveneae type)</taxon>
        <taxon>Aveninae</taxon>
        <taxon>Avena</taxon>
    </lineage>
</organism>